<feature type="non-terminal residue" evidence="2">
    <location>
        <position position="1"/>
    </location>
</feature>
<comment type="caution">
    <text evidence="2">The sequence shown here is derived from an EMBL/GenBank/DDBJ whole genome shotgun (WGS) entry which is preliminary data.</text>
</comment>
<feature type="compositionally biased region" description="Basic and acidic residues" evidence="1">
    <location>
        <begin position="1"/>
        <end position="25"/>
    </location>
</feature>
<sequence>NSKEHGSTLDAACREAQRKVREPDARGSANASQRLGTLPIVGWPATSASAAEAAARPDSASSGESHGQALSNLFRAPGKLAFDGRPPAGAPDLATLRAAATLGPQGLANSAQPCTAAALCGQKVLEATAGKASGVISGPSQQNPANAAQASAAAVVQQPALAAAAR</sequence>
<evidence type="ECO:0000256" key="1">
    <source>
        <dbReference type="SAM" id="MobiDB-lite"/>
    </source>
</evidence>
<reference evidence="2" key="1">
    <citation type="submission" date="2021-02" db="EMBL/GenBank/DDBJ databases">
        <authorList>
            <person name="Dougan E. K."/>
            <person name="Rhodes N."/>
            <person name="Thang M."/>
            <person name="Chan C."/>
        </authorList>
    </citation>
    <scope>NUCLEOTIDE SEQUENCE</scope>
</reference>
<protein>
    <submittedName>
        <fullName evidence="2">Uncharacterized protein</fullName>
    </submittedName>
</protein>
<name>A0A813IHK0_POLGL</name>
<feature type="compositionally biased region" description="Low complexity" evidence="1">
    <location>
        <begin position="140"/>
        <end position="152"/>
    </location>
</feature>
<feature type="compositionally biased region" description="Low complexity" evidence="1">
    <location>
        <begin position="45"/>
        <end position="62"/>
    </location>
</feature>
<gene>
    <name evidence="2" type="ORF">PGLA2088_LOCUS10180</name>
</gene>
<dbReference type="Proteomes" id="UP000626109">
    <property type="component" value="Unassembled WGS sequence"/>
</dbReference>
<accession>A0A813IHK0</accession>
<evidence type="ECO:0000313" key="2">
    <source>
        <dbReference type="EMBL" id="CAE8653128.1"/>
    </source>
</evidence>
<dbReference type="AlphaFoldDB" id="A0A813IHK0"/>
<organism evidence="2 3">
    <name type="scientific">Polarella glacialis</name>
    <name type="common">Dinoflagellate</name>
    <dbReference type="NCBI Taxonomy" id="89957"/>
    <lineage>
        <taxon>Eukaryota</taxon>
        <taxon>Sar</taxon>
        <taxon>Alveolata</taxon>
        <taxon>Dinophyceae</taxon>
        <taxon>Suessiales</taxon>
        <taxon>Suessiaceae</taxon>
        <taxon>Polarella</taxon>
    </lineage>
</organism>
<feature type="region of interest" description="Disordered" evidence="1">
    <location>
        <begin position="133"/>
        <end position="152"/>
    </location>
</feature>
<evidence type="ECO:0000313" key="3">
    <source>
        <dbReference type="Proteomes" id="UP000626109"/>
    </source>
</evidence>
<proteinExistence type="predicted"/>
<dbReference type="EMBL" id="CAJNNW010011386">
    <property type="protein sequence ID" value="CAE8653128.1"/>
    <property type="molecule type" value="Genomic_DNA"/>
</dbReference>
<feature type="region of interest" description="Disordered" evidence="1">
    <location>
        <begin position="1"/>
        <end position="72"/>
    </location>
</feature>